<dbReference type="EMBL" id="WHLY01000002">
    <property type="protein sequence ID" value="MPR33047.1"/>
    <property type="molecule type" value="Genomic_DNA"/>
</dbReference>
<dbReference type="AlphaFoldDB" id="A0A7C9FBV9"/>
<name>A0A7C9FBV9_9BACT</name>
<comment type="caution">
    <text evidence="1">The sequence shown here is derived from an EMBL/GenBank/DDBJ whole genome shotgun (WGS) entry which is preliminary data.</text>
</comment>
<proteinExistence type="predicted"/>
<accession>A0A7C9FBV9</accession>
<dbReference type="Proteomes" id="UP000479293">
    <property type="component" value="Unassembled WGS sequence"/>
</dbReference>
<gene>
    <name evidence="1" type="ORF">GBK04_06665</name>
</gene>
<evidence type="ECO:0000313" key="1">
    <source>
        <dbReference type="EMBL" id="MPR33047.1"/>
    </source>
</evidence>
<organism evidence="1 2">
    <name type="scientific">Salmonirosea aquatica</name>
    <dbReference type="NCBI Taxonomy" id="2654236"/>
    <lineage>
        <taxon>Bacteria</taxon>
        <taxon>Pseudomonadati</taxon>
        <taxon>Bacteroidota</taxon>
        <taxon>Cytophagia</taxon>
        <taxon>Cytophagales</taxon>
        <taxon>Spirosomataceae</taxon>
        <taxon>Salmonirosea</taxon>
    </lineage>
</organism>
<protein>
    <submittedName>
        <fullName evidence="1">Uncharacterized protein</fullName>
    </submittedName>
</protein>
<sequence length="67" mass="7393">MKNLLLPHVPPRQKTARMLSLVLMAWAVVLTHVPARAADELVQPGSDLQPTVTLQILSGDLRPMSRI</sequence>
<reference evidence="1 2" key="1">
    <citation type="submission" date="2019-10" db="EMBL/GenBank/DDBJ databases">
        <title>Draft Genome Sequence of Cytophagaceae sp. SJW1-29.</title>
        <authorList>
            <person name="Choi A."/>
        </authorList>
    </citation>
    <scope>NUCLEOTIDE SEQUENCE [LARGE SCALE GENOMIC DNA]</scope>
    <source>
        <strain evidence="1 2">SJW1-29</strain>
    </source>
</reference>
<dbReference type="RefSeq" id="WP_152757997.1">
    <property type="nucleotide sequence ID" value="NZ_WHLY01000002.1"/>
</dbReference>
<keyword evidence="2" id="KW-1185">Reference proteome</keyword>
<evidence type="ECO:0000313" key="2">
    <source>
        <dbReference type="Proteomes" id="UP000479293"/>
    </source>
</evidence>